<keyword evidence="2" id="KW-0378">Hydrolase</keyword>
<organism evidence="2 3">
    <name type="scientific">Chryseolinea lacunae</name>
    <dbReference type="NCBI Taxonomy" id="2801331"/>
    <lineage>
        <taxon>Bacteria</taxon>
        <taxon>Pseudomonadati</taxon>
        <taxon>Bacteroidota</taxon>
        <taxon>Cytophagia</taxon>
        <taxon>Cytophagales</taxon>
        <taxon>Fulvivirgaceae</taxon>
        <taxon>Chryseolinea</taxon>
    </lineage>
</organism>
<dbReference type="EMBL" id="JAERRB010000004">
    <property type="protein sequence ID" value="MBL0742136.1"/>
    <property type="molecule type" value="Genomic_DNA"/>
</dbReference>
<reference evidence="2 3" key="1">
    <citation type="submission" date="2021-01" db="EMBL/GenBank/DDBJ databases">
        <title>Chryseolinea sp. Jin1 Genome sequencing and assembly.</title>
        <authorList>
            <person name="Kim I."/>
        </authorList>
    </citation>
    <scope>NUCLEOTIDE SEQUENCE [LARGE SCALE GENOMIC DNA]</scope>
    <source>
        <strain evidence="2 3">Jin1</strain>
    </source>
</reference>
<dbReference type="Pfam" id="PF12697">
    <property type="entry name" value="Abhydrolase_6"/>
    <property type="match status" value="1"/>
</dbReference>
<dbReference type="InterPro" id="IPR050266">
    <property type="entry name" value="AB_hydrolase_sf"/>
</dbReference>
<dbReference type="Proteomes" id="UP000613030">
    <property type="component" value="Unassembled WGS sequence"/>
</dbReference>
<dbReference type="PRINTS" id="PR00111">
    <property type="entry name" value="ABHYDROLASE"/>
</dbReference>
<keyword evidence="3" id="KW-1185">Reference proteome</keyword>
<accession>A0ABS1KRT6</accession>
<name>A0ABS1KRT6_9BACT</name>
<dbReference type="Gene3D" id="3.40.50.1820">
    <property type="entry name" value="alpha/beta hydrolase"/>
    <property type="match status" value="1"/>
</dbReference>
<evidence type="ECO:0000259" key="1">
    <source>
        <dbReference type="Pfam" id="PF12697"/>
    </source>
</evidence>
<dbReference type="SUPFAM" id="SSF53474">
    <property type="entry name" value="alpha/beta-Hydrolases"/>
    <property type="match status" value="1"/>
</dbReference>
<dbReference type="InterPro" id="IPR029058">
    <property type="entry name" value="AB_hydrolase_fold"/>
</dbReference>
<feature type="domain" description="AB hydrolase-1" evidence="1">
    <location>
        <begin position="15"/>
        <end position="243"/>
    </location>
</feature>
<protein>
    <submittedName>
        <fullName evidence="2">Alpha/beta hydrolase</fullName>
    </submittedName>
</protein>
<dbReference type="GO" id="GO:0016787">
    <property type="term" value="F:hydrolase activity"/>
    <property type="evidence" value="ECO:0007669"/>
    <property type="project" value="UniProtKB-KW"/>
</dbReference>
<evidence type="ECO:0000313" key="3">
    <source>
        <dbReference type="Proteomes" id="UP000613030"/>
    </source>
</evidence>
<comment type="caution">
    <text evidence="2">The sequence shown here is derived from an EMBL/GenBank/DDBJ whole genome shotgun (WGS) entry which is preliminary data.</text>
</comment>
<proteinExistence type="predicted"/>
<dbReference type="PANTHER" id="PTHR43798">
    <property type="entry name" value="MONOACYLGLYCEROL LIPASE"/>
    <property type="match status" value="1"/>
</dbReference>
<evidence type="ECO:0000313" key="2">
    <source>
        <dbReference type="EMBL" id="MBL0742136.1"/>
    </source>
</evidence>
<dbReference type="InterPro" id="IPR000073">
    <property type="entry name" value="AB_hydrolase_1"/>
</dbReference>
<sequence>MGKLFFKERGQGKPVVLLHGFPMHQEVWDDFAPRLAESCRVITPDLPGLGKSALLPAGFSIADVAVELLNFCAEKEIHQCVVIGHSLGGYVALAMVEKNPVRFSGLGLFHSTAYADSEEKKASRTKVIDFVDQHGALAFTSNFIPPLFVQPSHAAIAKVRQIASESGSEAVKGYTLAMRDRPEQIKTLKNFKNPTLFIAGAKDQGVPADTVLAQSKFSQQAEYHVLQDVAHMGMFEKPDETASIIRGFLGKI</sequence>
<dbReference type="RefSeq" id="WP_202010047.1">
    <property type="nucleotide sequence ID" value="NZ_JAERRB010000004.1"/>
</dbReference>
<gene>
    <name evidence="2" type="ORF">JI741_12980</name>
</gene>